<evidence type="ECO:0000313" key="3">
    <source>
        <dbReference type="Proteomes" id="UP000233458"/>
    </source>
</evidence>
<feature type="transmembrane region" description="Helical" evidence="1">
    <location>
        <begin position="232"/>
        <end position="248"/>
    </location>
</feature>
<name>A0ABM6Q4W8_9PROT</name>
<organism evidence="2 3">
    <name type="scientific">Thalassospira marina</name>
    <dbReference type="NCBI Taxonomy" id="2048283"/>
    <lineage>
        <taxon>Bacteria</taxon>
        <taxon>Pseudomonadati</taxon>
        <taxon>Pseudomonadota</taxon>
        <taxon>Alphaproteobacteria</taxon>
        <taxon>Rhodospirillales</taxon>
        <taxon>Thalassospiraceae</taxon>
        <taxon>Thalassospira</taxon>
    </lineage>
</organism>
<keyword evidence="1" id="KW-0472">Membrane</keyword>
<evidence type="ECO:0008006" key="4">
    <source>
        <dbReference type="Google" id="ProtNLM"/>
    </source>
</evidence>
<feature type="transmembrane region" description="Helical" evidence="1">
    <location>
        <begin position="81"/>
        <end position="107"/>
    </location>
</feature>
<dbReference type="Proteomes" id="UP000233458">
    <property type="component" value="Chromosome"/>
</dbReference>
<feature type="transmembrane region" description="Helical" evidence="1">
    <location>
        <begin position="159"/>
        <end position="176"/>
    </location>
</feature>
<proteinExistence type="predicted"/>
<feature type="transmembrane region" description="Helical" evidence="1">
    <location>
        <begin position="127"/>
        <end position="152"/>
    </location>
</feature>
<gene>
    <name evidence="2" type="ORF">CSC3H3_01675</name>
</gene>
<keyword evidence="1" id="KW-1133">Transmembrane helix</keyword>
<keyword evidence="3" id="KW-1185">Reference proteome</keyword>
<sequence length="283" mass="31267">MRASRSNGSVFIGRSSDVTVRGGRLRAVYSLLADPPWPTLIIVTLCGWGAMLLFGRELALSSLCVAATGAWYDQGLRSLRAMLAFVSPLHVALSWLLMLTAMMTPILAGPLHHVWVRSLARRRWRALAVFTAAYLAVWMVMAPVLVLGVAALRMFADAIFLPVSVLAVVIALVWQATPTKQYCLNHCHWLPRIGVFGWSADADCARFGFVNGLWCVGTCWALMLVPITATEMHVHLALMAGVAVIMVAERLQPARPVRWYFPFSRASGRLVWRVLGWGRQAGR</sequence>
<protein>
    <recommendedName>
        <fullName evidence="4">Metal-binding protein</fullName>
    </recommendedName>
</protein>
<evidence type="ECO:0000256" key="1">
    <source>
        <dbReference type="SAM" id="Phobius"/>
    </source>
</evidence>
<accession>A0ABM6Q4W8</accession>
<keyword evidence="1" id="KW-0812">Transmembrane</keyword>
<dbReference type="EMBL" id="CP024199">
    <property type="protein sequence ID" value="AUG51556.1"/>
    <property type="molecule type" value="Genomic_DNA"/>
</dbReference>
<evidence type="ECO:0000313" key="2">
    <source>
        <dbReference type="EMBL" id="AUG51556.1"/>
    </source>
</evidence>
<feature type="transmembrane region" description="Helical" evidence="1">
    <location>
        <begin position="37"/>
        <end position="54"/>
    </location>
</feature>
<reference evidence="2 3" key="1">
    <citation type="submission" date="2017-10" db="EMBL/GenBank/DDBJ databases">
        <title>Biodiversity and function of Thalassospira species in the particle-attached aromatic-hydrocarbon-degrading consortia from the surface seawater of the China South Sea.</title>
        <authorList>
            <person name="Dong C."/>
            <person name="Liu R."/>
            <person name="Shao Z."/>
        </authorList>
    </citation>
    <scope>NUCLEOTIDE SEQUENCE [LARGE SCALE GENOMIC DNA]</scope>
    <source>
        <strain evidence="2 3">CSC3H3</strain>
    </source>
</reference>
<dbReference type="InterPro" id="IPR018688">
    <property type="entry name" value="PpoB2-like"/>
</dbReference>
<dbReference type="Pfam" id="PF09948">
    <property type="entry name" value="PpoB2"/>
    <property type="match status" value="1"/>
</dbReference>